<dbReference type="Proteomes" id="UP000008792">
    <property type="component" value="Unassembled WGS sequence"/>
</dbReference>
<accession>B4LUV4</accession>
<proteinExistence type="predicted"/>
<feature type="compositionally biased region" description="Low complexity" evidence="2">
    <location>
        <begin position="509"/>
        <end position="521"/>
    </location>
</feature>
<feature type="region of interest" description="Disordered" evidence="2">
    <location>
        <begin position="493"/>
        <end position="521"/>
    </location>
</feature>
<evidence type="ECO:0000256" key="2">
    <source>
        <dbReference type="SAM" id="MobiDB-lite"/>
    </source>
</evidence>
<dbReference type="EMBL" id="CH940649">
    <property type="protein sequence ID" value="EDW64281.2"/>
    <property type="molecule type" value="Genomic_DNA"/>
</dbReference>
<reference evidence="3 4" key="1">
    <citation type="journal article" date="2007" name="Nature">
        <title>Evolution of genes and genomes on the Drosophila phylogeny.</title>
        <authorList>
            <consortium name="Drosophila 12 Genomes Consortium"/>
            <person name="Clark A.G."/>
            <person name="Eisen M.B."/>
            <person name="Smith D.R."/>
            <person name="Bergman C.M."/>
            <person name="Oliver B."/>
            <person name="Markow T.A."/>
            <person name="Kaufman T.C."/>
            <person name="Kellis M."/>
            <person name="Gelbart W."/>
            <person name="Iyer V.N."/>
            <person name="Pollard D.A."/>
            <person name="Sackton T.B."/>
            <person name="Larracuente A.M."/>
            <person name="Singh N.D."/>
            <person name="Abad J.P."/>
            <person name="Abt D.N."/>
            <person name="Adryan B."/>
            <person name="Aguade M."/>
            <person name="Akashi H."/>
            <person name="Anderson W.W."/>
            <person name="Aquadro C.F."/>
            <person name="Ardell D.H."/>
            <person name="Arguello R."/>
            <person name="Artieri C.G."/>
            <person name="Barbash D.A."/>
            <person name="Barker D."/>
            <person name="Barsanti P."/>
            <person name="Batterham P."/>
            <person name="Batzoglou S."/>
            <person name="Begun D."/>
            <person name="Bhutkar A."/>
            <person name="Blanco E."/>
            <person name="Bosak S.A."/>
            <person name="Bradley R.K."/>
            <person name="Brand A.D."/>
            <person name="Brent M.R."/>
            <person name="Brooks A.N."/>
            <person name="Brown R.H."/>
            <person name="Butlin R.K."/>
            <person name="Caggese C."/>
            <person name="Calvi B.R."/>
            <person name="Bernardo de Carvalho A."/>
            <person name="Caspi A."/>
            <person name="Castrezana S."/>
            <person name="Celniker S.E."/>
            <person name="Chang J.L."/>
            <person name="Chapple C."/>
            <person name="Chatterji S."/>
            <person name="Chinwalla A."/>
            <person name="Civetta A."/>
            <person name="Clifton S.W."/>
            <person name="Comeron J.M."/>
            <person name="Costello J.C."/>
            <person name="Coyne J.A."/>
            <person name="Daub J."/>
            <person name="David R.G."/>
            <person name="Delcher A.L."/>
            <person name="Delehaunty K."/>
            <person name="Do C.B."/>
            <person name="Ebling H."/>
            <person name="Edwards K."/>
            <person name="Eickbush T."/>
            <person name="Evans J.D."/>
            <person name="Filipski A."/>
            <person name="Findeiss S."/>
            <person name="Freyhult E."/>
            <person name="Fulton L."/>
            <person name="Fulton R."/>
            <person name="Garcia A.C."/>
            <person name="Gardiner A."/>
            <person name="Garfield D.A."/>
            <person name="Garvin B.E."/>
            <person name="Gibson G."/>
            <person name="Gilbert D."/>
            <person name="Gnerre S."/>
            <person name="Godfrey J."/>
            <person name="Good R."/>
            <person name="Gotea V."/>
            <person name="Gravely B."/>
            <person name="Greenberg A.J."/>
            <person name="Griffiths-Jones S."/>
            <person name="Gross S."/>
            <person name="Guigo R."/>
            <person name="Gustafson E.A."/>
            <person name="Haerty W."/>
            <person name="Hahn M.W."/>
            <person name="Halligan D.L."/>
            <person name="Halpern A.L."/>
            <person name="Halter G.M."/>
            <person name="Han M.V."/>
            <person name="Heger A."/>
            <person name="Hillier L."/>
            <person name="Hinrichs A.S."/>
            <person name="Holmes I."/>
            <person name="Hoskins R.A."/>
            <person name="Hubisz M.J."/>
            <person name="Hultmark D."/>
            <person name="Huntley M.A."/>
            <person name="Jaffe D.B."/>
            <person name="Jagadeeshan S."/>
            <person name="Jeck W.R."/>
            <person name="Johnson J."/>
            <person name="Jones C.D."/>
            <person name="Jordan W.C."/>
            <person name="Karpen G.H."/>
            <person name="Kataoka E."/>
            <person name="Keightley P.D."/>
            <person name="Kheradpour P."/>
            <person name="Kirkness E.F."/>
            <person name="Koerich L.B."/>
            <person name="Kristiansen K."/>
            <person name="Kudrna D."/>
            <person name="Kulathinal R.J."/>
            <person name="Kumar S."/>
            <person name="Kwok R."/>
            <person name="Lander E."/>
            <person name="Langley C.H."/>
            <person name="Lapoint R."/>
            <person name="Lazzaro B.P."/>
            <person name="Lee S.J."/>
            <person name="Levesque L."/>
            <person name="Li R."/>
            <person name="Lin C.F."/>
            <person name="Lin M.F."/>
            <person name="Lindblad-Toh K."/>
            <person name="Llopart A."/>
            <person name="Long M."/>
            <person name="Low L."/>
            <person name="Lozovsky E."/>
            <person name="Lu J."/>
            <person name="Luo M."/>
            <person name="Machado C.A."/>
            <person name="Makalowski W."/>
            <person name="Marzo M."/>
            <person name="Matsuda M."/>
            <person name="Matzkin L."/>
            <person name="McAllister B."/>
            <person name="McBride C.S."/>
            <person name="McKernan B."/>
            <person name="McKernan K."/>
            <person name="Mendez-Lago M."/>
            <person name="Minx P."/>
            <person name="Mollenhauer M.U."/>
            <person name="Montooth K."/>
            <person name="Mount S.M."/>
            <person name="Mu X."/>
            <person name="Myers E."/>
            <person name="Negre B."/>
            <person name="Newfeld S."/>
            <person name="Nielsen R."/>
            <person name="Noor M.A."/>
            <person name="O'Grady P."/>
            <person name="Pachter L."/>
            <person name="Papaceit M."/>
            <person name="Parisi M.J."/>
            <person name="Parisi M."/>
            <person name="Parts L."/>
            <person name="Pedersen J.S."/>
            <person name="Pesole G."/>
            <person name="Phillippy A.M."/>
            <person name="Ponting C.P."/>
            <person name="Pop M."/>
            <person name="Porcelli D."/>
            <person name="Powell J.R."/>
            <person name="Prohaska S."/>
            <person name="Pruitt K."/>
            <person name="Puig M."/>
            <person name="Quesneville H."/>
            <person name="Ram K.R."/>
            <person name="Rand D."/>
            <person name="Rasmussen M.D."/>
            <person name="Reed L.K."/>
            <person name="Reenan R."/>
            <person name="Reily A."/>
            <person name="Remington K.A."/>
            <person name="Rieger T.T."/>
            <person name="Ritchie M.G."/>
            <person name="Robin C."/>
            <person name="Rogers Y.H."/>
            <person name="Rohde C."/>
            <person name="Rozas J."/>
            <person name="Rubenfield M.J."/>
            <person name="Ruiz A."/>
            <person name="Russo S."/>
            <person name="Salzberg S.L."/>
            <person name="Sanchez-Gracia A."/>
            <person name="Saranga D.J."/>
            <person name="Sato H."/>
            <person name="Schaeffer S.W."/>
            <person name="Schatz M.C."/>
            <person name="Schlenke T."/>
            <person name="Schwartz R."/>
            <person name="Segarra C."/>
            <person name="Singh R.S."/>
            <person name="Sirot L."/>
            <person name="Sirota M."/>
            <person name="Sisneros N.B."/>
            <person name="Smith C.D."/>
            <person name="Smith T.F."/>
            <person name="Spieth J."/>
            <person name="Stage D.E."/>
            <person name="Stark A."/>
            <person name="Stephan W."/>
            <person name="Strausberg R.L."/>
            <person name="Strempel S."/>
            <person name="Sturgill D."/>
            <person name="Sutton G."/>
            <person name="Sutton G.G."/>
            <person name="Tao W."/>
            <person name="Teichmann S."/>
            <person name="Tobari Y.N."/>
            <person name="Tomimura Y."/>
            <person name="Tsolas J.M."/>
            <person name="Valente V.L."/>
            <person name="Venter E."/>
            <person name="Venter J.C."/>
            <person name="Vicario S."/>
            <person name="Vieira F.G."/>
            <person name="Vilella A.J."/>
            <person name="Villasante A."/>
            <person name="Walenz B."/>
            <person name="Wang J."/>
            <person name="Wasserman M."/>
            <person name="Watts T."/>
            <person name="Wilson D."/>
            <person name="Wilson R.K."/>
            <person name="Wing R.A."/>
            <person name="Wolfner M.F."/>
            <person name="Wong A."/>
            <person name="Wong G.K."/>
            <person name="Wu C.I."/>
            <person name="Wu G."/>
            <person name="Yamamoto D."/>
            <person name="Yang H.P."/>
            <person name="Yang S.P."/>
            <person name="Yorke J.A."/>
            <person name="Yoshida K."/>
            <person name="Zdobnov E."/>
            <person name="Zhang P."/>
            <person name="Zhang Y."/>
            <person name="Zimin A.V."/>
            <person name="Baldwin J."/>
            <person name="Abdouelleil A."/>
            <person name="Abdulkadir J."/>
            <person name="Abebe A."/>
            <person name="Abera B."/>
            <person name="Abreu J."/>
            <person name="Acer S.C."/>
            <person name="Aftuck L."/>
            <person name="Alexander A."/>
            <person name="An P."/>
            <person name="Anderson E."/>
            <person name="Anderson S."/>
            <person name="Arachi H."/>
            <person name="Azer M."/>
            <person name="Bachantsang P."/>
            <person name="Barry A."/>
            <person name="Bayul T."/>
            <person name="Berlin A."/>
            <person name="Bessette D."/>
            <person name="Bloom T."/>
            <person name="Blye J."/>
            <person name="Boguslavskiy L."/>
            <person name="Bonnet C."/>
            <person name="Boukhgalter B."/>
            <person name="Bourzgui I."/>
            <person name="Brown A."/>
            <person name="Cahill P."/>
            <person name="Channer S."/>
            <person name="Cheshatsang Y."/>
            <person name="Chuda L."/>
            <person name="Citroen M."/>
            <person name="Collymore A."/>
            <person name="Cooke P."/>
            <person name="Costello M."/>
            <person name="D'Aco K."/>
            <person name="Daza R."/>
            <person name="De Haan G."/>
            <person name="DeGray S."/>
            <person name="DeMaso C."/>
            <person name="Dhargay N."/>
            <person name="Dooley K."/>
            <person name="Dooley E."/>
            <person name="Doricent M."/>
            <person name="Dorje P."/>
            <person name="Dorjee K."/>
            <person name="Dupes A."/>
            <person name="Elong R."/>
            <person name="Falk J."/>
            <person name="Farina A."/>
            <person name="Faro S."/>
            <person name="Ferguson D."/>
            <person name="Fisher S."/>
            <person name="Foley C.D."/>
            <person name="Franke A."/>
            <person name="Friedrich D."/>
            <person name="Gadbois L."/>
            <person name="Gearin G."/>
            <person name="Gearin C.R."/>
            <person name="Giannoukos G."/>
            <person name="Goode T."/>
            <person name="Graham J."/>
            <person name="Grandbois E."/>
            <person name="Grewal S."/>
            <person name="Gyaltsen K."/>
            <person name="Hafez N."/>
            <person name="Hagos B."/>
            <person name="Hall J."/>
            <person name="Henson C."/>
            <person name="Hollinger A."/>
            <person name="Honan T."/>
            <person name="Huard M.D."/>
            <person name="Hughes L."/>
            <person name="Hurhula B."/>
            <person name="Husby M.E."/>
            <person name="Kamat A."/>
            <person name="Kanga B."/>
            <person name="Kashin S."/>
            <person name="Khazanovich D."/>
            <person name="Kisner P."/>
            <person name="Lance K."/>
            <person name="Lara M."/>
            <person name="Lee W."/>
            <person name="Lennon N."/>
            <person name="Letendre F."/>
            <person name="LeVine R."/>
            <person name="Lipovsky A."/>
            <person name="Liu X."/>
            <person name="Liu J."/>
            <person name="Liu S."/>
            <person name="Lokyitsang T."/>
            <person name="Lokyitsang Y."/>
            <person name="Lubonja R."/>
            <person name="Lui A."/>
            <person name="MacDonald P."/>
            <person name="Magnisalis V."/>
            <person name="Maru K."/>
            <person name="Matthews C."/>
            <person name="McCusker W."/>
            <person name="McDonough S."/>
            <person name="Mehta T."/>
            <person name="Meldrim J."/>
            <person name="Meneus L."/>
            <person name="Mihai O."/>
            <person name="Mihalev A."/>
            <person name="Mihova T."/>
            <person name="Mittelman R."/>
            <person name="Mlenga V."/>
            <person name="Montmayeur A."/>
            <person name="Mulrain L."/>
            <person name="Navidi A."/>
            <person name="Naylor J."/>
            <person name="Negash T."/>
            <person name="Nguyen T."/>
            <person name="Nguyen N."/>
            <person name="Nicol R."/>
            <person name="Norbu C."/>
            <person name="Norbu N."/>
            <person name="Novod N."/>
            <person name="O'Neill B."/>
            <person name="Osman S."/>
            <person name="Markiewicz E."/>
            <person name="Oyono O.L."/>
            <person name="Patti C."/>
            <person name="Phunkhang P."/>
            <person name="Pierre F."/>
            <person name="Priest M."/>
            <person name="Raghuraman S."/>
            <person name="Rege F."/>
            <person name="Reyes R."/>
            <person name="Rise C."/>
            <person name="Rogov P."/>
            <person name="Ross K."/>
            <person name="Ryan E."/>
            <person name="Settipalli S."/>
            <person name="Shea T."/>
            <person name="Sherpa N."/>
            <person name="Shi L."/>
            <person name="Shih D."/>
            <person name="Sparrow T."/>
            <person name="Spaulding J."/>
            <person name="Stalker J."/>
            <person name="Stange-Thomann N."/>
            <person name="Stavropoulos S."/>
            <person name="Stone C."/>
            <person name="Strader C."/>
            <person name="Tesfaye S."/>
            <person name="Thomson T."/>
            <person name="Thoulutsang Y."/>
            <person name="Thoulutsang D."/>
            <person name="Topham K."/>
            <person name="Topping I."/>
            <person name="Tsamla T."/>
            <person name="Vassiliev H."/>
            <person name="Vo A."/>
            <person name="Wangchuk T."/>
            <person name="Wangdi T."/>
            <person name="Weiand M."/>
            <person name="Wilkinson J."/>
            <person name="Wilson A."/>
            <person name="Yadav S."/>
            <person name="Young G."/>
            <person name="Yu Q."/>
            <person name="Zembek L."/>
            <person name="Zhong D."/>
            <person name="Zimmer A."/>
            <person name="Zwirko Z."/>
            <person name="Jaffe D.B."/>
            <person name="Alvarez P."/>
            <person name="Brockman W."/>
            <person name="Butler J."/>
            <person name="Chin C."/>
            <person name="Gnerre S."/>
            <person name="Grabherr M."/>
            <person name="Kleber M."/>
            <person name="Mauceli E."/>
            <person name="MacCallum I."/>
        </authorList>
    </citation>
    <scope>NUCLEOTIDE SEQUENCE [LARGE SCALE GENOMIC DNA]</scope>
    <source>
        <strain evidence="4">Tucson 15010-1051.87</strain>
    </source>
</reference>
<keyword evidence="1" id="KW-0175">Coiled coil</keyword>
<dbReference type="eggNOG" id="ENOG502TBDB">
    <property type="taxonomic scope" value="Eukaryota"/>
</dbReference>
<evidence type="ECO:0000313" key="3">
    <source>
        <dbReference type="EMBL" id="EDW64281.2"/>
    </source>
</evidence>
<dbReference type="KEGG" id="dvi:6627476"/>
<protein>
    <submittedName>
        <fullName evidence="3">Uncharacterized protein, isoform A</fullName>
    </submittedName>
</protein>
<dbReference type="InParanoid" id="B4LUV4"/>
<keyword evidence="4" id="KW-1185">Reference proteome</keyword>
<name>B4LUV4_DROVI</name>
<organism evidence="3 4">
    <name type="scientific">Drosophila virilis</name>
    <name type="common">Fruit fly</name>
    <dbReference type="NCBI Taxonomy" id="7244"/>
    <lineage>
        <taxon>Eukaryota</taxon>
        <taxon>Metazoa</taxon>
        <taxon>Ecdysozoa</taxon>
        <taxon>Arthropoda</taxon>
        <taxon>Hexapoda</taxon>
        <taxon>Insecta</taxon>
        <taxon>Pterygota</taxon>
        <taxon>Neoptera</taxon>
        <taxon>Endopterygota</taxon>
        <taxon>Diptera</taxon>
        <taxon>Brachycera</taxon>
        <taxon>Muscomorpha</taxon>
        <taxon>Ephydroidea</taxon>
        <taxon>Drosophilidae</taxon>
        <taxon>Drosophila</taxon>
    </lineage>
</organism>
<dbReference type="HOGENOM" id="CLU_680215_0_0_1"/>
<evidence type="ECO:0000313" key="4">
    <source>
        <dbReference type="Proteomes" id="UP000008792"/>
    </source>
</evidence>
<evidence type="ECO:0000256" key="1">
    <source>
        <dbReference type="SAM" id="Coils"/>
    </source>
</evidence>
<sequence length="573" mass="64644">MDAARTYERYLSARIRVERLDWLLSRGRGLLAQRINRHGRMPAGGRFTPSVGSLSLSCVRIPISKKQSDRCVCDDVKPTTSQKQIKRKDTYASKEYITVSKVQSDRCVCDEPTCAEKGHEKVKVVGKERKKKSERKAKCKCTCKRPVIVVPSKWKYEASPQGKKDNSKMRFKCCLSRDKKKTKTCRSTQKVQPVNCPCQEKLVGAPSKESLRSDRHHSRESRVGSEPVQCTTKCTECEKIPNITIELCLLKKKLEEQIAQEAEQKQQLNVMNNQLKQLCSTVCTLNEKCKGLESEKGKLTKCVCIKKSSAKLICNRNDSTLERKVSSQCQFCKDKKLPVLSSMQYALFKMMGKRCFQDIALTILLRADNVYHVNVRDLETGCVLGCLLVTDAGIKEANTLGIFQEILTFCVIDVRNTINNKEAVFGGINFELVRDHRLTGGNTSSPKTQPEACEVEQCDSPVELCEESPKEQQSSIFCLTDDFKAAYNNSKTFSVSSSPKTSEPQVEAKSNNKSKPKMSMSETIREINSYSSSLVLTDTETKYPVRHIRIISLMESTSPSEYSDDDFPRSKLN</sequence>
<gene>
    <name evidence="3" type="primary">Dvir\GJ17384</name>
    <name evidence="3" type="ORF">Dvir_GJ17384</name>
</gene>
<feature type="coiled-coil region" evidence="1">
    <location>
        <begin position="251"/>
        <end position="278"/>
    </location>
</feature>
<dbReference type="OrthoDB" id="7860528at2759"/>
<dbReference type="AlphaFoldDB" id="B4LUV4"/>
<feature type="compositionally biased region" description="Polar residues" evidence="2">
    <location>
        <begin position="493"/>
        <end position="504"/>
    </location>
</feature>